<dbReference type="PROSITE" id="PS51257">
    <property type="entry name" value="PROKAR_LIPOPROTEIN"/>
    <property type="match status" value="1"/>
</dbReference>
<feature type="compositionally biased region" description="Low complexity" evidence="1">
    <location>
        <begin position="33"/>
        <end position="43"/>
    </location>
</feature>
<accession>A0ABQ6JQS0</accession>
<dbReference type="EMBL" id="BSVA01000001">
    <property type="protein sequence ID" value="GMA89615.1"/>
    <property type="molecule type" value="Genomic_DNA"/>
</dbReference>
<evidence type="ECO:0000256" key="2">
    <source>
        <dbReference type="SAM" id="SignalP"/>
    </source>
</evidence>
<keyword evidence="2" id="KW-0732">Signal</keyword>
<dbReference type="Proteomes" id="UP001157069">
    <property type="component" value="Unassembled WGS sequence"/>
</dbReference>
<comment type="caution">
    <text evidence="4">The sequence shown here is derived from an EMBL/GenBank/DDBJ whole genome shotgun (WGS) entry which is preliminary data.</text>
</comment>
<evidence type="ECO:0000313" key="4">
    <source>
        <dbReference type="EMBL" id="GMA89615.1"/>
    </source>
</evidence>
<dbReference type="Pfam" id="PF22504">
    <property type="entry name" value="DUF6993"/>
    <property type="match status" value="1"/>
</dbReference>
<reference evidence="5" key="1">
    <citation type="journal article" date="2019" name="Int. J. Syst. Evol. Microbiol.">
        <title>The Global Catalogue of Microorganisms (GCM) 10K type strain sequencing project: providing services to taxonomists for standard genome sequencing and annotation.</title>
        <authorList>
            <consortium name="The Broad Institute Genomics Platform"/>
            <consortium name="The Broad Institute Genome Sequencing Center for Infectious Disease"/>
            <person name="Wu L."/>
            <person name="Ma J."/>
        </authorList>
    </citation>
    <scope>NUCLEOTIDE SEQUENCE [LARGE SCALE GENOMIC DNA]</scope>
    <source>
        <strain evidence="5">NBRC 108755</strain>
    </source>
</reference>
<feature type="chain" id="PRO_5045945742" description="DUF6993 domain-containing protein" evidence="2">
    <location>
        <begin position="23"/>
        <end position="156"/>
    </location>
</feature>
<gene>
    <name evidence="4" type="ORF">GCM10025869_01440</name>
</gene>
<feature type="signal peptide" evidence="2">
    <location>
        <begin position="1"/>
        <end position="22"/>
    </location>
</feature>
<protein>
    <recommendedName>
        <fullName evidence="3">DUF6993 domain-containing protein</fullName>
    </recommendedName>
</protein>
<sequence>MTRPRRALACAVVAVAGAFVLAGCTAPEPMPTPSSSHSTTSEPTPTPTPTPEPAFDGTASDNQSYFDHLNRELIDAGGATGGAAFIDNLVEHGYPRENMEVTPDKTAIGIGADNVVFSIRFGDTCLLGQWGNIGYTSLVTEVLSTGRCIVGTARPA</sequence>
<keyword evidence="5" id="KW-1185">Reference proteome</keyword>
<dbReference type="RefSeq" id="WP_284296971.1">
    <property type="nucleotide sequence ID" value="NZ_BSVA01000001.1"/>
</dbReference>
<evidence type="ECO:0000313" key="5">
    <source>
        <dbReference type="Proteomes" id="UP001157069"/>
    </source>
</evidence>
<organism evidence="4 5">
    <name type="scientific">Homoserinibacter gongjuensis</name>
    <dbReference type="NCBI Taxonomy" id="1162968"/>
    <lineage>
        <taxon>Bacteria</taxon>
        <taxon>Bacillati</taxon>
        <taxon>Actinomycetota</taxon>
        <taxon>Actinomycetes</taxon>
        <taxon>Micrococcales</taxon>
        <taxon>Microbacteriaceae</taxon>
        <taxon>Homoserinibacter</taxon>
    </lineage>
</organism>
<evidence type="ECO:0000256" key="1">
    <source>
        <dbReference type="SAM" id="MobiDB-lite"/>
    </source>
</evidence>
<feature type="domain" description="DUF6993" evidence="3">
    <location>
        <begin position="70"/>
        <end position="152"/>
    </location>
</feature>
<dbReference type="InterPro" id="IPR054262">
    <property type="entry name" value="DUF6993"/>
</dbReference>
<proteinExistence type="predicted"/>
<feature type="region of interest" description="Disordered" evidence="1">
    <location>
        <begin position="29"/>
        <end position="61"/>
    </location>
</feature>
<name>A0ABQ6JQS0_9MICO</name>
<evidence type="ECO:0000259" key="3">
    <source>
        <dbReference type="Pfam" id="PF22504"/>
    </source>
</evidence>